<accession>A0A9P5YL39</accession>
<sequence>MGPTGSGKSSFIQLATGHEQVTIGHDLRSCTHEVQAFRCPHPIDSGRSVIFIDTPGFDDTNTKDTDILKSIADWLTETYKNGITLTGLLFLHRITDNRMAGTPLRNLHMFERLCGIDALQNVMLVTTMWDEVYDMAIGLAHEEELKAKYWNSMLNVGSRILRFGYTHQSAWTIVDQFTGIRDRVPLQLQVELVDEGKDLSQTAAGSALYQWLEGLITQLRELLAKL</sequence>
<protein>
    <submittedName>
        <fullName evidence="2">P-loop containing nucleoside triphosphate hydrolase protein</fullName>
    </submittedName>
</protein>
<feature type="domain" description="G" evidence="1">
    <location>
        <begin position="1"/>
        <end position="67"/>
    </location>
</feature>
<name>A0A9P5YL39_9AGAR</name>
<evidence type="ECO:0000259" key="1">
    <source>
        <dbReference type="Pfam" id="PF01926"/>
    </source>
</evidence>
<dbReference type="Pfam" id="PF01926">
    <property type="entry name" value="MMR_HSR1"/>
    <property type="match status" value="1"/>
</dbReference>
<organism evidence="2 3">
    <name type="scientific">Collybia nuda</name>
    <dbReference type="NCBI Taxonomy" id="64659"/>
    <lineage>
        <taxon>Eukaryota</taxon>
        <taxon>Fungi</taxon>
        <taxon>Dikarya</taxon>
        <taxon>Basidiomycota</taxon>
        <taxon>Agaricomycotina</taxon>
        <taxon>Agaricomycetes</taxon>
        <taxon>Agaricomycetidae</taxon>
        <taxon>Agaricales</taxon>
        <taxon>Tricholomatineae</taxon>
        <taxon>Clitocybaceae</taxon>
        <taxon>Collybia</taxon>
    </lineage>
</organism>
<dbReference type="InterPro" id="IPR006073">
    <property type="entry name" value="GTP-bd"/>
</dbReference>
<dbReference type="Gene3D" id="3.40.50.300">
    <property type="entry name" value="P-loop containing nucleotide triphosphate hydrolases"/>
    <property type="match status" value="1"/>
</dbReference>
<dbReference type="CDD" id="cd00882">
    <property type="entry name" value="Ras_like_GTPase"/>
    <property type="match status" value="1"/>
</dbReference>
<proteinExistence type="predicted"/>
<dbReference type="OrthoDB" id="2614383at2759"/>
<keyword evidence="3" id="KW-1185">Reference proteome</keyword>
<reference evidence="2" key="1">
    <citation type="submission" date="2020-11" db="EMBL/GenBank/DDBJ databases">
        <authorList>
            <consortium name="DOE Joint Genome Institute"/>
            <person name="Ahrendt S."/>
            <person name="Riley R."/>
            <person name="Andreopoulos W."/>
            <person name="Labutti K."/>
            <person name="Pangilinan J."/>
            <person name="Ruiz-Duenas F.J."/>
            <person name="Barrasa J.M."/>
            <person name="Sanchez-Garcia M."/>
            <person name="Camarero S."/>
            <person name="Miyauchi S."/>
            <person name="Serrano A."/>
            <person name="Linde D."/>
            <person name="Babiker R."/>
            <person name="Drula E."/>
            <person name="Ayuso-Fernandez I."/>
            <person name="Pacheco R."/>
            <person name="Padilla G."/>
            <person name="Ferreira P."/>
            <person name="Barriuso J."/>
            <person name="Kellner H."/>
            <person name="Castanera R."/>
            <person name="Alfaro M."/>
            <person name="Ramirez L."/>
            <person name="Pisabarro A.G."/>
            <person name="Kuo A."/>
            <person name="Tritt A."/>
            <person name="Lipzen A."/>
            <person name="He G."/>
            <person name="Yan M."/>
            <person name="Ng V."/>
            <person name="Cullen D."/>
            <person name="Martin F."/>
            <person name="Rosso M.-N."/>
            <person name="Henrissat B."/>
            <person name="Hibbett D."/>
            <person name="Martinez A.T."/>
            <person name="Grigoriev I.V."/>
        </authorList>
    </citation>
    <scope>NUCLEOTIDE SEQUENCE</scope>
    <source>
        <strain evidence="2">CBS 247.69</strain>
    </source>
</reference>
<dbReference type="GO" id="GO:0005525">
    <property type="term" value="F:GTP binding"/>
    <property type="evidence" value="ECO:0007669"/>
    <property type="project" value="InterPro"/>
</dbReference>
<dbReference type="InterPro" id="IPR027417">
    <property type="entry name" value="P-loop_NTPase"/>
</dbReference>
<dbReference type="GO" id="GO:0016787">
    <property type="term" value="F:hydrolase activity"/>
    <property type="evidence" value="ECO:0007669"/>
    <property type="project" value="UniProtKB-KW"/>
</dbReference>
<keyword evidence="2" id="KW-0378">Hydrolase</keyword>
<dbReference type="Proteomes" id="UP000807353">
    <property type="component" value="Unassembled WGS sequence"/>
</dbReference>
<evidence type="ECO:0000313" key="3">
    <source>
        <dbReference type="Proteomes" id="UP000807353"/>
    </source>
</evidence>
<feature type="non-terminal residue" evidence="2">
    <location>
        <position position="226"/>
    </location>
</feature>
<dbReference type="EMBL" id="MU150229">
    <property type="protein sequence ID" value="KAF9469801.1"/>
    <property type="molecule type" value="Genomic_DNA"/>
</dbReference>
<dbReference type="AlphaFoldDB" id="A0A9P5YL39"/>
<dbReference type="SUPFAM" id="SSF52540">
    <property type="entry name" value="P-loop containing nucleoside triphosphate hydrolases"/>
    <property type="match status" value="1"/>
</dbReference>
<evidence type="ECO:0000313" key="2">
    <source>
        <dbReference type="EMBL" id="KAF9469801.1"/>
    </source>
</evidence>
<comment type="caution">
    <text evidence="2">The sequence shown here is derived from an EMBL/GenBank/DDBJ whole genome shotgun (WGS) entry which is preliminary data.</text>
</comment>
<gene>
    <name evidence="2" type="ORF">BDZ94DRAFT_1127820</name>
</gene>